<gene>
    <name evidence="2" type="ORF">MSUIS_00360</name>
</gene>
<accession>F0V2Q7</accession>
<sequence length="282" mass="31960">MAALGLTTKIISVIVAGVAGSGIVEGSIISSSNNQVKKESVDIKDQIEKTKVSSSDKSDLSVPEEDEKRIDISSQDSEISKDIGIQKITEETIDFQTTTREISDKNQSQVVSSVNVESSLEEKKELFEKPIDNSQVSSRDRSRNKRENSRVREEEYKKRDRWDWEIVKRHIALESLYKDGIGNGKEGLIHQGCILYKKDESIDEDGEEFDVIEGRTIKDQTYASCDGQSLWSLNRFEETNRVGFWVRGEINLVNKLIRKNWSNLSSPGGLQLVKLINQLRVY</sequence>
<name>F0V2Q7_MYCS3</name>
<feature type="compositionally biased region" description="Basic and acidic residues" evidence="1">
    <location>
        <begin position="138"/>
        <end position="152"/>
    </location>
</feature>
<dbReference type="KEGG" id="msk:MSUIS_00360"/>
<dbReference type="EMBL" id="FQ790233">
    <property type="protein sequence ID" value="CBZ40129.1"/>
    <property type="molecule type" value="Genomic_DNA"/>
</dbReference>
<evidence type="ECO:0000256" key="1">
    <source>
        <dbReference type="SAM" id="MobiDB-lite"/>
    </source>
</evidence>
<organism evidence="2 3">
    <name type="scientific">Mycoplasma suis (strain KI_3806)</name>
    <dbReference type="NCBI Taxonomy" id="708248"/>
    <lineage>
        <taxon>Bacteria</taxon>
        <taxon>Bacillati</taxon>
        <taxon>Mycoplasmatota</taxon>
        <taxon>Mollicutes</taxon>
        <taxon>Mycoplasmataceae</taxon>
        <taxon>Mycoplasma</taxon>
    </lineage>
</organism>
<dbReference type="HOGENOM" id="CLU_071552_0_0_14"/>
<dbReference type="RefSeq" id="WP_013608742.1">
    <property type="nucleotide sequence ID" value="NC_015153.1"/>
</dbReference>
<evidence type="ECO:0000313" key="3">
    <source>
        <dbReference type="Proteomes" id="UP000008645"/>
    </source>
</evidence>
<reference evidence="2 3" key="1">
    <citation type="journal article" date="2011" name="J. Bacteriol.">
        <title>Complete genome sequence of the hemotrophic Mycoplasma suis strain KI3806.</title>
        <authorList>
            <person name="Oehlerking J."/>
            <person name="Kube M."/>
            <person name="Felder K.M."/>
            <person name="Matter D."/>
            <person name="Wittenbrink M.M."/>
            <person name="Schwarzenbach S."/>
            <person name="Kramer M.M."/>
            <person name="Hoelzle K."/>
            <person name="Hoelzle L.E."/>
        </authorList>
    </citation>
    <scope>NUCLEOTIDE SEQUENCE [LARGE SCALE GENOMIC DNA]</scope>
    <source>
        <strain evidence="3">KI_3806</strain>
    </source>
</reference>
<dbReference type="AlphaFoldDB" id="F0V2Q7"/>
<dbReference type="OrthoDB" id="403788at2"/>
<feature type="region of interest" description="Disordered" evidence="1">
    <location>
        <begin position="125"/>
        <end position="152"/>
    </location>
</feature>
<evidence type="ECO:0000313" key="2">
    <source>
        <dbReference type="EMBL" id="CBZ40129.1"/>
    </source>
</evidence>
<feature type="region of interest" description="Disordered" evidence="1">
    <location>
        <begin position="47"/>
        <end position="76"/>
    </location>
</feature>
<protein>
    <submittedName>
        <fullName evidence="2">Similar to phage tail length tape measure-related protein</fullName>
    </submittedName>
</protein>
<feature type="compositionally biased region" description="Basic and acidic residues" evidence="1">
    <location>
        <begin position="47"/>
        <end position="59"/>
    </location>
</feature>
<dbReference type="Proteomes" id="UP000008645">
    <property type="component" value="Chromosome"/>
</dbReference>
<proteinExistence type="predicted"/>